<evidence type="ECO:0000256" key="1">
    <source>
        <dbReference type="SAM" id="MobiDB-lite"/>
    </source>
</evidence>
<keyword evidence="2" id="KW-0472">Membrane</keyword>
<evidence type="ECO:0000313" key="3">
    <source>
        <dbReference type="Proteomes" id="UP000694867"/>
    </source>
</evidence>
<gene>
    <name evidence="4" type="primary">LOC100908091</name>
</gene>
<keyword evidence="2" id="KW-1133">Transmembrane helix</keyword>
<dbReference type="KEGG" id="goe:100908091"/>
<organism evidence="3 4">
    <name type="scientific">Galendromus occidentalis</name>
    <name type="common">western predatory mite</name>
    <dbReference type="NCBI Taxonomy" id="34638"/>
    <lineage>
        <taxon>Eukaryota</taxon>
        <taxon>Metazoa</taxon>
        <taxon>Ecdysozoa</taxon>
        <taxon>Arthropoda</taxon>
        <taxon>Chelicerata</taxon>
        <taxon>Arachnida</taxon>
        <taxon>Acari</taxon>
        <taxon>Parasitiformes</taxon>
        <taxon>Mesostigmata</taxon>
        <taxon>Gamasina</taxon>
        <taxon>Phytoseioidea</taxon>
        <taxon>Phytoseiidae</taxon>
        <taxon>Typhlodrominae</taxon>
        <taxon>Galendromus</taxon>
    </lineage>
</organism>
<dbReference type="RefSeq" id="XP_003744786.1">
    <property type="nucleotide sequence ID" value="XM_003744738.1"/>
</dbReference>
<proteinExistence type="predicted"/>
<accession>A0AAJ6VZ34</accession>
<dbReference type="AlphaFoldDB" id="A0AAJ6VZ34"/>
<dbReference type="Proteomes" id="UP000694867">
    <property type="component" value="Unplaced"/>
</dbReference>
<reference evidence="4" key="1">
    <citation type="submission" date="2025-08" db="UniProtKB">
        <authorList>
            <consortium name="RefSeq"/>
        </authorList>
    </citation>
    <scope>IDENTIFICATION</scope>
</reference>
<feature type="transmembrane region" description="Helical" evidence="2">
    <location>
        <begin position="58"/>
        <end position="83"/>
    </location>
</feature>
<keyword evidence="3" id="KW-1185">Reference proteome</keyword>
<name>A0AAJ6VZ34_9ACAR</name>
<protein>
    <submittedName>
        <fullName evidence="4">Uncharacterized protein LOC100908091</fullName>
    </submittedName>
</protein>
<evidence type="ECO:0000313" key="4">
    <source>
        <dbReference type="RefSeq" id="XP_003744786.1"/>
    </source>
</evidence>
<evidence type="ECO:0000256" key="2">
    <source>
        <dbReference type="SAM" id="Phobius"/>
    </source>
</evidence>
<feature type="region of interest" description="Disordered" evidence="1">
    <location>
        <begin position="31"/>
        <end position="51"/>
    </location>
</feature>
<dbReference type="GeneID" id="100908091"/>
<keyword evidence="2" id="KW-0812">Transmembrane</keyword>
<sequence length="329" mass="37630">MPRQSNRRARKSPNRIAKKRIELFSRRKPRTADRLPNSRVISPRSHSGENATRKKSDYAAMIIVIGVGLLVLFSFIVMAWVAAPKAIVDDSPNSTANWCLENYIREVIPSDFEVSLNYSRVARFFGAERFAVNSFVHLEVKWESAYSFSSQEPFLAFVHPGLASSFAFVVNPHTKQFKTLNVDPSPLRFITQLRERQGRLEGETTIPMKNSTSGPFTIAVSMKMDYRHGVLSLEFFQDHDGMVQDRRLLTKRYEIAPIRPMPRMTPILYVANGVKTNNTYPGKLLITYRNIGCNVHQRDSLEGRAVFKQICRSRVPRRFYVCALGENIP</sequence>